<dbReference type="PANTHER" id="PTHR11647">
    <property type="entry name" value="HYDRANTOINASE/DIHYDROPYRIMIDINASE FAMILY MEMBER"/>
    <property type="match status" value="1"/>
</dbReference>
<dbReference type="CDD" id="cd01309">
    <property type="entry name" value="Met_dep_hydrolase_C"/>
    <property type="match status" value="1"/>
</dbReference>
<evidence type="ECO:0000256" key="3">
    <source>
        <dbReference type="SAM" id="SignalP"/>
    </source>
</evidence>
<feature type="domain" description="Amidohydrolase-related" evidence="4">
    <location>
        <begin position="322"/>
        <end position="452"/>
    </location>
</feature>
<feature type="chain" id="PRO_5045769675" evidence="3">
    <location>
        <begin position="19"/>
        <end position="488"/>
    </location>
</feature>
<dbReference type="PANTHER" id="PTHR11647:SF1">
    <property type="entry name" value="COLLAPSIN RESPONSE MEDIATOR PROTEIN"/>
    <property type="match status" value="1"/>
</dbReference>
<evidence type="ECO:0000313" key="5">
    <source>
        <dbReference type="EMBL" id="MFC2926019.1"/>
    </source>
</evidence>
<feature type="region of interest" description="Disordered" evidence="2">
    <location>
        <begin position="22"/>
        <end position="54"/>
    </location>
</feature>
<keyword evidence="6" id="KW-1185">Reference proteome</keyword>
<dbReference type="Pfam" id="PF01979">
    <property type="entry name" value="Amidohydro_1"/>
    <property type="match status" value="1"/>
</dbReference>
<evidence type="ECO:0000256" key="1">
    <source>
        <dbReference type="ARBA" id="ARBA00001947"/>
    </source>
</evidence>
<keyword evidence="3" id="KW-0732">Signal</keyword>
<gene>
    <name evidence="5" type="ORF">ACFOOR_07865</name>
</gene>
<reference evidence="6" key="1">
    <citation type="journal article" date="2019" name="Int. J. Syst. Evol. Microbiol.">
        <title>The Global Catalogue of Microorganisms (GCM) 10K type strain sequencing project: providing services to taxonomists for standard genome sequencing and annotation.</title>
        <authorList>
            <consortium name="The Broad Institute Genomics Platform"/>
            <consortium name="The Broad Institute Genome Sequencing Center for Infectious Disease"/>
            <person name="Wu L."/>
            <person name="Ma J."/>
        </authorList>
    </citation>
    <scope>NUCLEOTIDE SEQUENCE [LARGE SCALE GENOMIC DNA]</scope>
    <source>
        <strain evidence="6">KCTC 52487</strain>
    </source>
</reference>
<dbReference type="PROSITE" id="PS51257">
    <property type="entry name" value="PROKAR_LIPOPROTEIN"/>
    <property type="match status" value="1"/>
</dbReference>
<dbReference type="InterPro" id="IPR011059">
    <property type="entry name" value="Metal-dep_hydrolase_composite"/>
</dbReference>
<dbReference type="Proteomes" id="UP001595379">
    <property type="component" value="Unassembled WGS sequence"/>
</dbReference>
<organism evidence="5 6">
    <name type="scientific">Hyphobacterium vulgare</name>
    <dbReference type="NCBI Taxonomy" id="1736751"/>
    <lineage>
        <taxon>Bacteria</taxon>
        <taxon>Pseudomonadati</taxon>
        <taxon>Pseudomonadota</taxon>
        <taxon>Alphaproteobacteria</taxon>
        <taxon>Maricaulales</taxon>
        <taxon>Maricaulaceae</taxon>
        <taxon>Hyphobacterium</taxon>
    </lineage>
</organism>
<proteinExistence type="predicted"/>
<dbReference type="RefSeq" id="WP_343165582.1">
    <property type="nucleotide sequence ID" value="NZ_JBHRSV010000014.1"/>
</dbReference>
<dbReference type="SUPFAM" id="SSF51556">
    <property type="entry name" value="Metallo-dependent hydrolases"/>
    <property type="match status" value="1"/>
</dbReference>
<protein>
    <submittedName>
        <fullName evidence="5">Amidohydrolase</fullName>
    </submittedName>
</protein>
<dbReference type="InterPro" id="IPR006680">
    <property type="entry name" value="Amidohydro-rel"/>
</dbReference>
<comment type="cofactor">
    <cofactor evidence="1">
        <name>Zn(2+)</name>
        <dbReference type="ChEBI" id="CHEBI:29105"/>
    </cofactor>
</comment>
<name>A0ABV6ZX91_9PROT</name>
<evidence type="ECO:0000313" key="6">
    <source>
        <dbReference type="Proteomes" id="UP001595379"/>
    </source>
</evidence>
<dbReference type="InterPro" id="IPR050378">
    <property type="entry name" value="Metallo-dep_Hydrolases_sf"/>
</dbReference>
<dbReference type="SUPFAM" id="SSF51338">
    <property type="entry name" value="Composite domain of metallo-dependent hydrolases"/>
    <property type="match status" value="1"/>
</dbReference>
<dbReference type="Gene3D" id="2.30.40.10">
    <property type="entry name" value="Urease, subunit C, domain 1"/>
    <property type="match status" value="1"/>
</dbReference>
<accession>A0ABV6ZX91</accession>
<feature type="signal peptide" evidence="3">
    <location>
        <begin position="1"/>
        <end position="18"/>
    </location>
</feature>
<comment type="caution">
    <text evidence="5">The sequence shown here is derived from an EMBL/GenBank/DDBJ whole genome shotgun (WGS) entry which is preliminary data.</text>
</comment>
<dbReference type="EMBL" id="JBHRSV010000014">
    <property type="protein sequence ID" value="MFC2926019.1"/>
    <property type="molecule type" value="Genomic_DNA"/>
</dbReference>
<evidence type="ECO:0000256" key="2">
    <source>
        <dbReference type="SAM" id="MobiDB-lite"/>
    </source>
</evidence>
<dbReference type="InterPro" id="IPR032466">
    <property type="entry name" value="Metal_Hydrolase"/>
</dbReference>
<dbReference type="Gene3D" id="3.20.20.140">
    <property type="entry name" value="Metal-dependent hydrolases"/>
    <property type="match status" value="1"/>
</dbReference>
<evidence type="ECO:0000259" key="4">
    <source>
        <dbReference type="Pfam" id="PF01979"/>
    </source>
</evidence>
<sequence>MTYMTRWAAILAATVALASCDRGDSSPAADEDGDTAAASRNGSEGGSGESDIVRINLDPYPSTYEPLPSGTTMITNATIFDGIGGRIENGSVLIVDGRISAIGTDIEAPEGATVIDASGRFVTPGVIDIHSHLGVYPSPGVSAHSDGNELTQPNTAEVWAEHSVWPQDPGFARALAGGVTTLHVLPGSGNLFGGRGVTLRNVPSRTVQGMKFPDAPYTLKMACGENPSRVYGNRNSSPATDMGNMAGYRASWIRARDYRDSWHEYWEDAEAGEDVSPPTRDLELDTLMGVLDGEILVQMHCYRDDQMAQVIDMMHEFDYQVTTFHHAVEGYQVADLLRDNDICAAVWADWGGFKMEAYDPIRENLALIHEAGACAMIHSDDGLGIQRLNQEVAKALSDGRRIGLDISEEEAFAWLTSNPARALGIFDETGSLEAGKRGDVVIWSANPYSTYALADQVFIDGALMYDRSDPDHQPVSDFELGQPGEGDD</sequence>